<gene>
    <name evidence="2" type="ORF">PVAG01_03976</name>
</gene>
<keyword evidence="1" id="KW-0812">Transmembrane</keyword>
<dbReference type="Proteomes" id="UP001629113">
    <property type="component" value="Unassembled WGS sequence"/>
</dbReference>
<dbReference type="EMBL" id="JBFCZG010000003">
    <property type="protein sequence ID" value="KAL3424695.1"/>
    <property type="molecule type" value="Genomic_DNA"/>
</dbReference>
<dbReference type="PANTHER" id="PTHR35040:SF9">
    <property type="entry name" value="4-LIKE CELL SURFACE PROTEIN, PUTATIVE (AFU_ORTHOLOGUE AFUA_4G14080)-RELATED"/>
    <property type="match status" value="1"/>
</dbReference>
<evidence type="ECO:0000313" key="2">
    <source>
        <dbReference type="EMBL" id="KAL3424695.1"/>
    </source>
</evidence>
<reference evidence="2 3" key="1">
    <citation type="submission" date="2024-06" db="EMBL/GenBank/DDBJ databases">
        <title>Complete genome of Phlyctema vagabunda strain 19-DSS-EL-015.</title>
        <authorList>
            <person name="Fiorenzani C."/>
        </authorList>
    </citation>
    <scope>NUCLEOTIDE SEQUENCE [LARGE SCALE GENOMIC DNA]</scope>
    <source>
        <strain evidence="2 3">19-DSS-EL-015</strain>
    </source>
</reference>
<accession>A0ABR4PMY8</accession>
<name>A0ABR4PMY8_9HELO</name>
<dbReference type="InterPro" id="IPR021986">
    <property type="entry name" value="Spherulin4"/>
</dbReference>
<sequence length="298" mass="32806">MISSLLDDFRRSKFYTRKYLIIAGVAVAVLIIVISVAVSLGKKGGGSSPKSDVLVPLYVYPNPGAWDPLITAIEEHPDLHFTVVVNPENGPGAQGGPNANYTREIPKLNSYDNVRTVGYVSTNYSARSVDLVLQDIRTYTTWSDTAELNLTMHGIFLDEAPSQYEAARLQYYEQIASSIWSISGLGSDPLIIHNPGVIPDERYLAFCNLTIAFEGTYSTYKSNDQTKAISQFSASSKYGRKTFASIVHSVPTQLSTNKVKSFVKNLRSASGSVFVTGLSVDYYSTFWSGWQQFVSDMA</sequence>
<keyword evidence="1" id="KW-0472">Membrane</keyword>
<evidence type="ECO:0000256" key="1">
    <source>
        <dbReference type="SAM" id="Phobius"/>
    </source>
</evidence>
<comment type="caution">
    <text evidence="2">The sequence shown here is derived from an EMBL/GenBank/DDBJ whole genome shotgun (WGS) entry which is preliminary data.</text>
</comment>
<proteinExistence type="predicted"/>
<keyword evidence="1" id="KW-1133">Transmembrane helix</keyword>
<dbReference type="PANTHER" id="PTHR35040">
    <property type="match status" value="1"/>
</dbReference>
<organism evidence="2 3">
    <name type="scientific">Phlyctema vagabunda</name>
    <dbReference type="NCBI Taxonomy" id="108571"/>
    <lineage>
        <taxon>Eukaryota</taxon>
        <taxon>Fungi</taxon>
        <taxon>Dikarya</taxon>
        <taxon>Ascomycota</taxon>
        <taxon>Pezizomycotina</taxon>
        <taxon>Leotiomycetes</taxon>
        <taxon>Helotiales</taxon>
        <taxon>Dermateaceae</taxon>
        <taxon>Phlyctema</taxon>
    </lineage>
</organism>
<protein>
    <submittedName>
        <fullName evidence="2">Cell surface spherulin 4-like protein</fullName>
    </submittedName>
</protein>
<feature type="transmembrane region" description="Helical" evidence="1">
    <location>
        <begin position="20"/>
        <end position="41"/>
    </location>
</feature>
<dbReference type="Pfam" id="PF12138">
    <property type="entry name" value="Spherulin4"/>
    <property type="match status" value="1"/>
</dbReference>
<keyword evidence="3" id="KW-1185">Reference proteome</keyword>
<evidence type="ECO:0000313" key="3">
    <source>
        <dbReference type="Proteomes" id="UP001629113"/>
    </source>
</evidence>